<dbReference type="InterPro" id="IPR032710">
    <property type="entry name" value="NTF2-like_dom_sf"/>
</dbReference>
<keyword evidence="5" id="KW-1185">Reference proteome</keyword>
<proteinExistence type="predicted"/>
<evidence type="ECO:0000313" key="4">
    <source>
        <dbReference type="Proteomes" id="UP000237632"/>
    </source>
</evidence>
<sequence>MSHDTKTLAEQVVRAFEARDIESMSALLADDVRLEDVPLGAHVGRHAVVEKITDFFGKASTYRWEQQRLIAQGSTAIVERTSHIVLGGKEIRLPMVVILEFDANGKLTLFKDYFDLQTLERQLA</sequence>
<dbReference type="Pfam" id="PF12680">
    <property type="entry name" value="SnoaL_2"/>
    <property type="match status" value="1"/>
</dbReference>
<dbReference type="EMBL" id="JADVKH010000038">
    <property type="protein sequence ID" value="MBJ9688903.1"/>
    <property type="molecule type" value="Genomic_DNA"/>
</dbReference>
<dbReference type="Proteomes" id="UP000237632">
    <property type="component" value="Unassembled WGS sequence"/>
</dbReference>
<protein>
    <submittedName>
        <fullName evidence="3">Nuclear transport factor 2 family protein</fullName>
    </submittedName>
</protein>
<dbReference type="SUPFAM" id="SSF54427">
    <property type="entry name" value="NTF2-like"/>
    <property type="match status" value="1"/>
</dbReference>
<evidence type="ECO:0000259" key="1">
    <source>
        <dbReference type="Pfam" id="PF12680"/>
    </source>
</evidence>
<reference evidence="3 4" key="1">
    <citation type="submission" date="2018-03" db="EMBL/GenBank/DDBJ databases">
        <authorList>
            <person name="Nguyen K."/>
            <person name="Fouts D."/>
            <person name="Sutton G."/>
        </authorList>
    </citation>
    <scope>NUCLEOTIDE SEQUENCE [LARGE SCALE GENOMIC DNA]</scope>
    <source>
        <strain evidence="3 4">AU3578</strain>
    </source>
</reference>
<dbReference type="OMA" id="HNIPMEP"/>
<comment type="caution">
    <text evidence="3">The sequence shown here is derived from an EMBL/GenBank/DDBJ whole genome shotgun (WGS) entry which is preliminary data.</text>
</comment>
<dbReference type="AlphaFoldDB" id="A0A132DS88"/>
<evidence type="ECO:0000313" key="5">
    <source>
        <dbReference type="Proteomes" id="UP000808215"/>
    </source>
</evidence>
<dbReference type="Proteomes" id="UP000808215">
    <property type="component" value="Unassembled WGS sequence"/>
</dbReference>
<gene>
    <name evidence="3" type="ORF">C6T65_09800</name>
    <name evidence="2" type="ORF">I5589_17660</name>
</gene>
<name>A0A132DS88_BURVI</name>
<dbReference type="RefSeq" id="WP_011880510.1">
    <property type="nucleotide sequence ID" value="NZ_BGKC01000012.1"/>
</dbReference>
<accession>A0A132DS88</accession>
<organism evidence="3 4">
    <name type="scientific">Burkholderia vietnamiensis</name>
    <dbReference type="NCBI Taxonomy" id="60552"/>
    <lineage>
        <taxon>Bacteria</taxon>
        <taxon>Pseudomonadati</taxon>
        <taxon>Pseudomonadota</taxon>
        <taxon>Betaproteobacteria</taxon>
        <taxon>Burkholderiales</taxon>
        <taxon>Burkholderiaceae</taxon>
        <taxon>Burkholderia</taxon>
        <taxon>Burkholderia cepacia complex</taxon>
    </lineage>
</organism>
<dbReference type="InterPro" id="IPR037401">
    <property type="entry name" value="SnoaL-like"/>
</dbReference>
<evidence type="ECO:0000313" key="3">
    <source>
        <dbReference type="EMBL" id="PRH42527.1"/>
    </source>
</evidence>
<feature type="domain" description="SnoaL-like" evidence="1">
    <location>
        <begin position="10"/>
        <end position="108"/>
    </location>
</feature>
<dbReference type="Gene3D" id="3.10.450.50">
    <property type="match status" value="1"/>
</dbReference>
<reference evidence="2 5" key="2">
    <citation type="submission" date="2020-11" db="EMBL/GenBank/DDBJ databases">
        <title>Enhanced detection system for hospital associated transmission using whole genome sequencing surveillance.</title>
        <authorList>
            <person name="Harrison L.H."/>
            <person name="Van Tyne D."/>
            <person name="Marsh J.W."/>
            <person name="Griffith M.P."/>
            <person name="Snyder D.J."/>
            <person name="Cooper V.S."/>
            <person name="Mustapha M."/>
        </authorList>
    </citation>
    <scope>NUCLEOTIDE SEQUENCE [LARGE SCALE GENOMIC DNA]</scope>
    <source>
        <strain evidence="2 5">BC00020</strain>
    </source>
</reference>
<evidence type="ECO:0000313" key="2">
    <source>
        <dbReference type="EMBL" id="MBJ9688903.1"/>
    </source>
</evidence>
<dbReference type="GeneID" id="45683771"/>
<dbReference type="EMBL" id="PVHK01000063">
    <property type="protein sequence ID" value="PRH42527.1"/>
    <property type="molecule type" value="Genomic_DNA"/>
</dbReference>